<name>U4L7B7_PYROM</name>
<feature type="region of interest" description="Disordered" evidence="1">
    <location>
        <begin position="1"/>
        <end position="40"/>
    </location>
</feature>
<evidence type="ECO:0000256" key="1">
    <source>
        <dbReference type="SAM" id="MobiDB-lite"/>
    </source>
</evidence>
<protein>
    <submittedName>
        <fullName evidence="2">Uncharacterized protein</fullName>
    </submittedName>
</protein>
<dbReference type="eggNOG" id="ENOG502S606">
    <property type="taxonomic scope" value="Eukaryota"/>
</dbReference>
<dbReference type="PANTHER" id="PTHR42111">
    <property type="entry name" value="YALI0D23727P"/>
    <property type="match status" value="1"/>
</dbReference>
<organism evidence="2 3">
    <name type="scientific">Pyronema omphalodes (strain CBS 100304)</name>
    <name type="common">Pyronema confluens</name>
    <dbReference type="NCBI Taxonomy" id="1076935"/>
    <lineage>
        <taxon>Eukaryota</taxon>
        <taxon>Fungi</taxon>
        <taxon>Dikarya</taxon>
        <taxon>Ascomycota</taxon>
        <taxon>Pezizomycotina</taxon>
        <taxon>Pezizomycetes</taxon>
        <taxon>Pezizales</taxon>
        <taxon>Pyronemataceae</taxon>
        <taxon>Pyronema</taxon>
    </lineage>
</organism>
<reference evidence="2 3" key="1">
    <citation type="journal article" date="2013" name="PLoS Genet.">
        <title>The genome and development-dependent transcriptomes of Pyronema confluens: a window into fungal evolution.</title>
        <authorList>
            <person name="Traeger S."/>
            <person name="Altegoer F."/>
            <person name="Freitag M."/>
            <person name="Gabaldon T."/>
            <person name="Kempken F."/>
            <person name="Kumar A."/>
            <person name="Marcet-Houben M."/>
            <person name="Poggeler S."/>
            <person name="Stajich J.E."/>
            <person name="Nowrousian M."/>
        </authorList>
    </citation>
    <scope>NUCLEOTIDE SEQUENCE [LARGE SCALE GENOMIC DNA]</scope>
    <source>
        <strain evidence="3">CBS 100304</strain>
        <tissue evidence="2">Vegetative mycelium</tissue>
    </source>
</reference>
<feature type="compositionally biased region" description="Basic and acidic residues" evidence="1">
    <location>
        <begin position="124"/>
        <end position="142"/>
    </location>
</feature>
<evidence type="ECO:0000313" key="2">
    <source>
        <dbReference type="EMBL" id="CCX08594.1"/>
    </source>
</evidence>
<feature type="region of interest" description="Disordered" evidence="1">
    <location>
        <begin position="105"/>
        <end position="239"/>
    </location>
</feature>
<dbReference type="OrthoDB" id="5364312at2759"/>
<evidence type="ECO:0000313" key="3">
    <source>
        <dbReference type="Proteomes" id="UP000018144"/>
    </source>
</evidence>
<dbReference type="AlphaFoldDB" id="U4L7B7"/>
<gene>
    <name evidence="2" type="ORF">PCON_08187</name>
</gene>
<dbReference type="EMBL" id="HF935421">
    <property type="protein sequence ID" value="CCX08594.1"/>
    <property type="molecule type" value="Genomic_DNA"/>
</dbReference>
<sequence length="408" mass="42356">MADLSPPSSPGKQKRSFFGLGKKKKTDLPTAAIVSDAPPQLPELGLIEPMADMMPPSPKFSDAEEFFGAPLSAVATETNGTDNTDSAEQRNGLNGLSTLELFGAPLTSVPTDAPGAPTPSAVFEPREPSEALKAVEIKEAITHPHNLPTPPANELPRELVSERQAPTPPSETAGLVPLATSRPASSPIRPTSAPRSPNLAPRTPSASPGLIPRAISPPRSPISLSAPRSPASLSPRLSHSSSQIFERNVQEYSHAPASPSIPAHILTDNHVPAVLSASSAAITGSLNPDEVEIVTASHGLPFSLSSPNNGSAFGGQFSLQSPPGVAVSEPSDAELKQRLSFISFADVVAAEQAMEGVGSIEECLRSPSPRLGSSCGEGEVVETLSQTLRRSASGELGQRSPMSGVFVR</sequence>
<dbReference type="Proteomes" id="UP000018144">
    <property type="component" value="Unassembled WGS sequence"/>
</dbReference>
<proteinExistence type="predicted"/>
<accession>U4L7B7</accession>
<dbReference type="PANTHER" id="PTHR42111:SF1">
    <property type="entry name" value="YALI0D23727P"/>
    <property type="match status" value="1"/>
</dbReference>
<keyword evidence="3" id="KW-1185">Reference proteome</keyword>
<feature type="region of interest" description="Disordered" evidence="1">
    <location>
        <begin position="389"/>
        <end position="408"/>
    </location>
</feature>
<feature type="compositionally biased region" description="Low complexity" evidence="1">
    <location>
        <begin position="210"/>
        <end position="239"/>
    </location>
</feature>